<proteinExistence type="predicted"/>
<evidence type="ECO:0000313" key="2">
    <source>
        <dbReference type="Proteomes" id="UP000006868"/>
    </source>
</evidence>
<name>E3EKJ9_PAEPS</name>
<accession>E3EKJ9</accession>
<protein>
    <submittedName>
        <fullName evidence="1">Uncharacterized protein</fullName>
    </submittedName>
</protein>
<dbReference type="Proteomes" id="UP000006868">
    <property type="component" value="Plasmid pSC2"/>
</dbReference>
<gene>
    <name evidence="1" type="ORF">PPSC2_26030</name>
</gene>
<dbReference type="PATRIC" id="fig|886882.15.peg.5476"/>
<reference evidence="1 2" key="1">
    <citation type="journal article" date="2011" name="J. Bacteriol.">
        <title>Complete genome sequence of Paenibacillus polymyxa SC2, a strain of plant growth-promoting Rhizobacterium with broad-spectrum antimicrobial activity.</title>
        <authorList>
            <person name="Ma M."/>
            <person name="Wang C."/>
            <person name="Ding Y."/>
            <person name="Li L."/>
            <person name="Shen D."/>
            <person name="Jiang X."/>
            <person name="Guan D."/>
            <person name="Cao F."/>
            <person name="Chen H."/>
            <person name="Feng R."/>
            <person name="Wang X."/>
            <person name="Ge Y."/>
            <person name="Yao L."/>
            <person name="Bing X."/>
            <person name="Yang X."/>
            <person name="Li J."/>
            <person name="Du B."/>
        </authorList>
    </citation>
    <scope>NUCLEOTIDE SEQUENCE [LARGE SCALE GENOMIC DNA]</scope>
    <source>
        <strain evidence="1 2">SC2</strain>
        <plasmid evidence="2">pSC2</plasmid>
    </source>
</reference>
<organism evidence="1 2">
    <name type="scientific">Paenibacillus polymyxa (strain SC2)</name>
    <name type="common">Bacillus polymyxa</name>
    <dbReference type="NCBI Taxonomy" id="886882"/>
    <lineage>
        <taxon>Bacteria</taxon>
        <taxon>Bacillati</taxon>
        <taxon>Bacillota</taxon>
        <taxon>Bacilli</taxon>
        <taxon>Bacillales</taxon>
        <taxon>Paenibacillaceae</taxon>
        <taxon>Paenibacillus</taxon>
    </lineage>
</organism>
<dbReference type="HOGENOM" id="CLU_2602758_0_0_9"/>
<dbReference type="KEGG" id="ppm:PPSC2_26030"/>
<keyword evidence="1" id="KW-0614">Plasmid</keyword>
<evidence type="ECO:0000313" key="1">
    <source>
        <dbReference type="EMBL" id="ADO59831.2"/>
    </source>
</evidence>
<dbReference type="AlphaFoldDB" id="E3EKJ9"/>
<sequence length="79" mass="9332">MKMTTHAWVYQHVLLHPRVNTLYNIEIKKLGLGAIPLETLLLVSDRTFHELPDHPHHLLRLAMTKREQYRVKLTLKKKG</sequence>
<dbReference type="EMBL" id="CP002214">
    <property type="protein sequence ID" value="ADO59831.2"/>
    <property type="molecule type" value="Genomic_DNA"/>
</dbReference>
<geneLocation type="plasmid" evidence="1 2">
    <name>pSC2</name>
</geneLocation>